<protein>
    <submittedName>
        <fullName evidence="5">Epoxide hydrolase</fullName>
    </submittedName>
</protein>
<accession>A0ABT2GU66</accession>
<keyword evidence="6" id="KW-1185">Reference proteome</keyword>
<dbReference type="PIRSF" id="PIRSF001112">
    <property type="entry name" value="Epoxide_hydrolase"/>
    <property type="match status" value="1"/>
</dbReference>
<dbReference type="PRINTS" id="PR00412">
    <property type="entry name" value="EPOXHYDRLASE"/>
</dbReference>
<gene>
    <name evidence="5" type="ORF">N1027_16605</name>
</gene>
<dbReference type="InterPro" id="IPR000639">
    <property type="entry name" value="Epox_hydrolase-like"/>
</dbReference>
<evidence type="ECO:0000313" key="6">
    <source>
        <dbReference type="Proteomes" id="UP001165584"/>
    </source>
</evidence>
<evidence type="ECO:0000256" key="1">
    <source>
        <dbReference type="ARBA" id="ARBA00010088"/>
    </source>
</evidence>
<proteinExistence type="inferred from homology"/>
<feature type="domain" description="Epoxide hydrolase N-terminal" evidence="4">
    <location>
        <begin position="11"/>
        <end position="107"/>
    </location>
</feature>
<evidence type="ECO:0000256" key="2">
    <source>
        <dbReference type="ARBA" id="ARBA00022797"/>
    </source>
</evidence>
<evidence type="ECO:0000259" key="4">
    <source>
        <dbReference type="Pfam" id="PF06441"/>
    </source>
</evidence>
<evidence type="ECO:0000313" key="5">
    <source>
        <dbReference type="EMBL" id="MCS5719756.1"/>
    </source>
</evidence>
<dbReference type="InterPro" id="IPR029058">
    <property type="entry name" value="AB_hydrolase_fold"/>
</dbReference>
<keyword evidence="2" id="KW-0058">Aromatic hydrocarbons catabolism</keyword>
<evidence type="ECO:0000256" key="3">
    <source>
        <dbReference type="ARBA" id="ARBA00022801"/>
    </source>
</evidence>
<dbReference type="SUPFAM" id="SSF53474">
    <property type="entry name" value="alpha/beta-Hydrolases"/>
    <property type="match status" value="1"/>
</dbReference>
<dbReference type="PANTHER" id="PTHR21661:SF35">
    <property type="entry name" value="EPOXIDE HYDROLASE"/>
    <property type="match status" value="1"/>
</dbReference>
<dbReference type="InterPro" id="IPR010497">
    <property type="entry name" value="Epoxide_hydro_N"/>
</dbReference>
<comment type="caution">
    <text evidence="5">The sequence shown here is derived from an EMBL/GenBank/DDBJ whole genome shotgun (WGS) entry which is preliminary data.</text>
</comment>
<keyword evidence="3 5" id="KW-0378">Hydrolase</keyword>
<organism evidence="5 6">
    <name type="scientific">Herbiconiux aconitum</name>
    <dbReference type="NCBI Taxonomy" id="2970913"/>
    <lineage>
        <taxon>Bacteria</taxon>
        <taxon>Bacillati</taxon>
        <taxon>Actinomycetota</taxon>
        <taxon>Actinomycetes</taxon>
        <taxon>Micrococcales</taxon>
        <taxon>Microbacteriaceae</taxon>
        <taxon>Herbiconiux</taxon>
    </lineage>
</organism>
<dbReference type="Gene3D" id="3.40.50.1820">
    <property type="entry name" value="alpha/beta hydrolase"/>
    <property type="match status" value="1"/>
</dbReference>
<name>A0ABT2GU66_9MICO</name>
<dbReference type="RefSeq" id="WP_259509252.1">
    <property type="nucleotide sequence ID" value="NZ_JANLCM010000002.1"/>
</dbReference>
<dbReference type="InterPro" id="IPR016292">
    <property type="entry name" value="Epoxide_hydrolase"/>
</dbReference>
<dbReference type="EMBL" id="JANLCM010000002">
    <property type="protein sequence ID" value="MCS5719756.1"/>
    <property type="molecule type" value="Genomic_DNA"/>
</dbReference>
<comment type="similarity">
    <text evidence="1">Belongs to the peptidase S33 family.</text>
</comment>
<dbReference type="GO" id="GO:0016787">
    <property type="term" value="F:hydrolase activity"/>
    <property type="evidence" value="ECO:0007669"/>
    <property type="project" value="UniProtKB-KW"/>
</dbReference>
<dbReference type="Pfam" id="PF06441">
    <property type="entry name" value="EHN"/>
    <property type="match status" value="1"/>
</dbReference>
<sequence>MTQPENTPPAEVPAERVADLKHRLERFRSVDVAGTGWERGVDPDFLRRLVAYWASGYDWREHEQRIRALGWQTAGRSTPIRLVHRFVSPDAPTVLLLHGWPDSVLRFERVLPLLSDVNLVIPALPGFPFALPLAEGGLPSNRMAEVVAAAMTDLGYERYLVSGGDIGSDVAEAIARIRPESVSALHLADVSQRHALDDPPKDPSEAERAYLGRVRDWQHTEGGYMREQATKPQTLAVGLGDSPAGLAAWILEKLRSWSDNDGELTSVFTLDELLTWISAYWFEGSIGTSFVPYAGPARGDEAQRRVETPVAVSIFPKDPVNPGREFAERYLNVQSWEQLEHGGHFSAWERPDDYVRGVRAALTLAAAR</sequence>
<reference evidence="5" key="1">
    <citation type="submission" date="2022-08" db="EMBL/GenBank/DDBJ databases">
        <authorList>
            <person name="Deng Y."/>
            <person name="Han X.-F."/>
            <person name="Zhang Y.-Q."/>
        </authorList>
    </citation>
    <scope>NUCLEOTIDE SEQUENCE</scope>
    <source>
        <strain evidence="5">CPCC 205763</strain>
    </source>
</reference>
<dbReference type="PANTHER" id="PTHR21661">
    <property type="entry name" value="EPOXIDE HYDROLASE 1-RELATED"/>
    <property type="match status" value="1"/>
</dbReference>
<dbReference type="Proteomes" id="UP001165584">
    <property type="component" value="Unassembled WGS sequence"/>
</dbReference>